<dbReference type="Gene3D" id="1.25.10.10">
    <property type="entry name" value="Leucine-rich Repeat Variant"/>
    <property type="match status" value="1"/>
</dbReference>
<evidence type="ECO:0000259" key="8">
    <source>
        <dbReference type="Pfam" id="PF25780"/>
    </source>
</evidence>
<dbReference type="Proteomes" id="UP001162131">
    <property type="component" value="Unassembled WGS sequence"/>
</dbReference>
<dbReference type="GO" id="GO:0006606">
    <property type="term" value="P:protein import into nucleus"/>
    <property type="evidence" value="ECO:0007669"/>
    <property type="project" value="InterPro"/>
</dbReference>
<keyword evidence="6" id="KW-0653">Protein transport</keyword>
<dbReference type="InterPro" id="IPR016024">
    <property type="entry name" value="ARM-type_fold"/>
</dbReference>
<accession>A0AAU9IA26</accession>
<comment type="caution">
    <text evidence="9">The sequence shown here is derived from an EMBL/GenBank/DDBJ whole genome shotgun (WGS) entry which is preliminary data.</text>
</comment>
<dbReference type="InterPro" id="IPR011989">
    <property type="entry name" value="ARM-like"/>
</dbReference>
<evidence type="ECO:0000256" key="7">
    <source>
        <dbReference type="ARBA" id="ARBA00023242"/>
    </source>
</evidence>
<dbReference type="InterPro" id="IPR057672">
    <property type="entry name" value="TPR_IPO4/5"/>
</dbReference>
<dbReference type="GO" id="GO:0005737">
    <property type="term" value="C:cytoplasm"/>
    <property type="evidence" value="ECO:0007669"/>
    <property type="project" value="UniProtKB-SubCell"/>
</dbReference>
<keyword evidence="7" id="KW-0539">Nucleus</keyword>
<organism evidence="9 10">
    <name type="scientific">Blepharisma stoltei</name>
    <dbReference type="NCBI Taxonomy" id="1481888"/>
    <lineage>
        <taxon>Eukaryota</taxon>
        <taxon>Sar</taxon>
        <taxon>Alveolata</taxon>
        <taxon>Ciliophora</taxon>
        <taxon>Postciliodesmatophora</taxon>
        <taxon>Heterotrichea</taxon>
        <taxon>Heterotrichida</taxon>
        <taxon>Blepharismidae</taxon>
        <taxon>Blepharisma</taxon>
    </lineage>
</organism>
<dbReference type="EMBL" id="CAJZBQ010000002">
    <property type="protein sequence ID" value="CAG9310241.1"/>
    <property type="molecule type" value="Genomic_DNA"/>
</dbReference>
<keyword evidence="3" id="KW-0813">Transport</keyword>
<gene>
    <name evidence="9" type="ORF">BSTOLATCC_MIC1095</name>
</gene>
<dbReference type="PANTHER" id="PTHR10527">
    <property type="entry name" value="IMPORTIN BETA"/>
    <property type="match status" value="1"/>
</dbReference>
<keyword evidence="10" id="KW-1185">Reference proteome</keyword>
<evidence type="ECO:0000256" key="4">
    <source>
        <dbReference type="ARBA" id="ARBA00022490"/>
    </source>
</evidence>
<evidence type="ECO:0000313" key="10">
    <source>
        <dbReference type="Proteomes" id="UP001162131"/>
    </source>
</evidence>
<keyword evidence="5" id="KW-0677">Repeat</keyword>
<evidence type="ECO:0000256" key="5">
    <source>
        <dbReference type="ARBA" id="ARBA00022737"/>
    </source>
</evidence>
<evidence type="ECO:0000256" key="3">
    <source>
        <dbReference type="ARBA" id="ARBA00022448"/>
    </source>
</evidence>
<dbReference type="SUPFAM" id="SSF48371">
    <property type="entry name" value="ARM repeat"/>
    <property type="match status" value="2"/>
</dbReference>
<dbReference type="Pfam" id="PF25780">
    <property type="entry name" value="TPR_IPO5"/>
    <property type="match status" value="1"/>
</dbReference>
<dbReference type="AlphaFoldDB" id="A0AAU9IA26"/>
<evidence type="ECO:0000256" key="6">
    <source>
        <dbReference type="ARBA" id="ARBA00022927"/>
    </source>
</evidence>
<protein>
    <recommendedName>
        <fullName evidence="8">IPO4/5-like TPR repeats domain-containing protein</fullName>
    </recommendedName>
</protein>
<feature type="domain" description="IPO4/5-like TPR repeats" evidence="8">
    <location>
        <begin position="112"/>
        <end position="250"/>
    </location>
</feature>
<proteinExistence type="predicted"/>
<evidence type="ECO:0000256" key="2">
    <source>
        <dbReference type="ARBA" id="ARBA00004496"/>
    </source>
</evidence>
<reference evidence="9" key="1">
    <citation type="submission" date="2021-09" db="EMBL/GenBank/DDBJ databases">
        <authorList>
            <consortium name="AG Swart"/>
            <person name="Singh M."/>
            <person name="Singh A."/>
            <person name="Seah K."/>
            <person name="Emmerich C."/>
        </authorList>
    </citation>
    <scope>NUCLEOTIDE SEQUENCE</scope>
    <source>
        <strain evidence="9">ATCC30299</strain>
    </source>
</reference>
<dbReference type="InterPro" id="IPR040122">
    <property type="entry name" value="Importin_beta"/>
</dbReference>
<keyword evidence="4" id="KW-0963">Cytoplasm</keyword>
<name>A0AAU9IA26_9CILI</name>
<evidence type="ECO:0000313" key="9">
    <source>
        <dbReference type="EMBL" id="CAG9310241.1"/>
    </source>
</evidence>
<dbReference type="Pfam" id="PF18829">
    <property type="entry name" value="Importin_rep_6"/>
    <property type="match status" value="1"/>
</dbReference>
<sequence length="1055" mass="117966">MVDFEKILISILSTEKATRQHGEANLEALLKSSPEQACYGLISAISTSNPEIAGLAAILFRKKLLDEEYIKTIPESSCINVKSSLIGLVMPEKPLSLLKLIADDLVGLAVINNWAHELMSFMGQWSSSENSTIKQFSMYLFELATEHSGMMVVMSQNADSVMTIMWNALQCPENNVRLSACKTIMTFMIGLSDEIIINKYVQALDYILDLTAQVLKEGNYVPDHLCQVLFTLAELTEAYPRLWKEKIEKLASNMSGIARNYQLATELRAAAIEVIITLIKKIPGRLKKNVYFIQEILALGFSLTTEVDFPYDLDGWNQEGPELVVIQNDPYSLGKDLLLRMANFLQEAIFPYAMQLIPAHLQAPHWANQHTGILAIGIISEGCKPNIRQILPHIISTLTPFANSDSPRLKWAVMTTIGLLCSEFHPELQNAYHFEILSAILSCLSSNNLAKVQAQASASMVNYSKGLLYKNSSKDLALFPYLSTLIQHFLSILTSPSSPLFLLQEALNAIAMIACASESNFAPYYHQLVYGLRKLINSNGNSPAEKEVRATCIKCLGCIIESVGEAGDAFKDDAVSLLDDLMRIRSTLNDADQVFQAINEVLSYFASSLKERFAPYLEVLIPQIFAHAEQVIDFKFADAESADALCLDQGMSALQFELRGLGKKQLAISTTCLENKIKACKILYDLVSSLGVSFSPYVDQAAQILSKLITFPYNSVIRKYSLKAVQNLQSCCASQTQAELFLRTLVPNFIIALAKSGVRNPGACNKQLRVLLRCMKKVQNVGVIGISSAQELSRKLAMCLNEVLNRKNCRSHEQINLAEQDLYEEELAEFEESERIDDEILQKTMEIVGILLKSYKTQFQPIFLQEFKSIFGEFLYKPNATENETLFSLCMFCDYVEFTHDIFFSNTSSPIVEQFIKNCYHHNPDIRQSAAYGLGLSAYFGDPTAFRIYLQESIKAINYMLNLPDSRSEKLLVSSECAAGALGKIALYHASELIPNWLNWLPFKSDPEEAQIAHTLLFDNINLLNNYNSKVAQICAEMKTLPLNYLPEKSCQLLG</sequence>
<dbReference type="InterPro" id="IPR041389">
    <property type="entry name" value="Importin_rep_6"/>
</dbReference>
<comment type="subcellular location">
    <subcellularLocation>
        <location evidence="2">Cytoplasm</location>
    </subcellularLocation>
    <subcellularLocation>
        <location evidence="1">Nucleus</location>
    </subcellularLocation>
</comment>
<evidence type="ECO:0000256" key="1">
    <source>
        <dbReference type="ARBA" id="ARBA00004123"/>
    </source>
</evidence>